<protein>
    <submittedName>
        <fullName evidence="6">Universal stress protein UspE</fullName>
    </submittedName>
</protein>
<evidence type="ECO:0000256" key="3">
    <source>
        <dbReference type="ARBA" id="ARBA00022490"/>
    </source>
</evidence>
<dbReference type="AlphaFoldDB" id="A0AA41WW48"/>
<comment type="function">
    <text evidence="4">Required for resistance to DNA-damaging agents.</text>
</comment>
<dbReference type="NCBIfam" id="NF008380">
    <property type="entry name" value="PRK11175.1"/>
    <property type="match status" value="1"/>
</dbReference>
<evidence type="ECO:0000259" key="5">
    <source>
        <dbReference type="Pfam" id="PF00582"/>
    </source>
</evidence>
<keyword evidence="3" id="KW-0963">Cytoplasm</keyword>
<comment type="caution">
    <text evidence="6">The sequence shown here is derived from an EMBL/GenBank/DDBJ whole genome shotgun (WGS) entry which is preliminary data.</text>
</comment>
<name>A0AA41WW48_9ALTE</name>
<dbReference type="Proteomes" id="UP001165413">
    <property type="component" value="Unassembled WGS sequence"/>
</dbReference>
<dbReference type="GO" id="GO:0005737">
    <property type="term" value="C:cytoplasm"/>
    <property type="evidence" value="ECO:0007669"/>
    <property type="project" value="UniProtKB-SubCell"/>
</dbReference>
<dbReference type="InterPro" id="IPR006016">
    <property type="entry name" value="UspA"/>
</dbReference>
<comment type="similarity">
    <text evidence="2">Belongs to the universal stress protein A family.</text>
</comment>
<evidence type="ECO:0000256" key="4">
    <source>
        <dbReference type="ARBA" id="ARBA00037131"/>
    </source>
</evidence>
<proteinExistence type="inferred from homology"/>
<evidence type="ECO:0000313" key="6">
    <source>
        <dbReference type="EMBL" id="MCP3427460.1"/>
    </source>
</evidence>
<dbReference type="PANTHER" id="PTHR47892:SF1">
    <property type="entry name" value="UNIVERSAL STRESS PROTEIN E"/>
    <property type="match status" value="1"/>
</dbReference>
<dbReference type="SUPFAM" id="SSF52402">
    <property type="entry name" value="Adenine nucleotide alpha hydrolases-like"/>
    <property type="match status" value="2"/>
</dbReference>
<dbReference type="PANTHER" id="PTHR47892">
    <property type="entry name" value="UNIVERSAL STRESS PROTEIN E"/>
    <property type="match status" value="1"/>
</dbReference>
<evidence type="ECO:0000313" key="7">
    <source>
        <dbReference type="Proteomes" id="UP001165413"/>
    </source>
</evidence>
<dbReference type="EMBL" id="JANATA010000001">
    <property type="protein sequence ID" value="MCP3427460.1"/>
    <property type="molecule type" value="Genomic_DNA"/>
</dbReference>
<comment type="subcellular location">
    <subcellularLocation>
        <location evidence="1">Cytoplasm</location>
    </subcellularLocation>
</comment>
<organism evidence="6 7">
    <name type="scientific">Opacimonas viscosa</name>
    <dbReference type="NCBI Taxonomy" id="2961944"/>
    <lineage>
        <taxon>Bacteria</taxon>
        <taxon>Pseudomonadati</taxon>
        <taxon>Pseudomonadota</taxon>
        <taxon>Gammaproteobacteria</taxon>
        <taxon>Alteromonadales</taxon>
        <taxon>Alteromonadaceae</taxon>
        <taxon>Opacimonas</taxon>
    </lineage>
</organism>
<sequence length="307" mass="34369">MINIESIIVVIEPEQTQQPALQRGIDLALKTNAKLMIMLSVYHAGYDLTAMLSSAEREEFRAEYISDRYSWMEELLEQYTLPEGTLTAVHWHNKVYESVVQTALEENADLIIKSTKHDPVVTSPVFTPLDWNLIRKSPIPVLMVSTHNKTSYSNIVTAVNTGDEDRVHSQLNEKLTGCAGDFARLFNSDVHLVNAYPPSPKPMSLSTPSFSYTNLDQAIKNHHNQALNMFGERHRIKIANRYVKEGLPEEVIAKIIQSTDAQLLVIGSVGRIGKTTETMGNTAEIVLNNIKCDVLTIKPDGFIPPLQ</sequence>
<accession>A0AA41WW48</accession>
<evidence type="ECO:0000256" key="2">
    <source>
        <dbReference type="ARBA" id="ARBA00008791"/>
    </source>
</evidence>
<reference evidence="6" key="1">
    <citation type="submission" date="2022-07" db="EMBL/GenBank/DDBJ databases">
        <title>Characterization of the Novel Bacterium Alteromonas immobilis LMIT006 and Alteromonas gregis LMIT007.</title>
        <authorList>
            <person name="Lin X."/>
        </authorList>
    </citation>
    <scope>NUCLEOTIDE SEQUENCE</scope>
    <source>
        <strain evidence="6">LMIT007</strain>
    </source>
</reference>
<dbReference type="InterPro" id="IPR006015">
    <property type="entry name" value="Universal_stress_UspA"/>
</dbReference>
<dbReference type="Pfam" id="PF00582">
    <property type="entry name" value="Usp"/>
    <property type="match status" value="2"/>
</dbReference>
<feature type="domain" description="UspA" evidence="5">
    <location>
        <begin position="169"/>
        <end position="298"/>
    </location>
</feature>
<gene>
    <name evidence="6" type="primary">uspE</name>
    <name evidence="6" type="ORF">NLF92_00700</name>
</gene>
<dbReference type="PRINTS" id="PR01438">
    <property type="entry name" value="UNVRSLSTRESS"/>
</dbReference>
<dbReference type="Gene3D" id="3.40.50.12370">
    <property type="match status" value="1"/>
</dbReference>
<keyword evidence="7" id="KW-1185">Reference proteome</keyword>
<evidence type="ECO:0000256" key="1">
    <source>
        <dbReference type="ARBA" id="ARBA00004496"/>
    </source>
</evidence>
<dbReference type="RefSeq" id="WP_254097831.1">
    <property type="nucleotide sequence ID" value="NZ_JANATA010000001.1"/>
</dbReference>
<feature type="domain" description="UspA" evidence="5">
    <location>
        <begin position="5"/>
        <end position="144"/>
    </location>
</feature>